<dbReference type="PROSITE" id="PS50261">
    <property type="entry name" value="G_PROTEIN_RECEP_F2_4"/>
    <property type="match status" value="1"/>
</dbReference>
<feature type="compositionally biased region" description="Basic and acidic residues" evidence="5">
    <location>
        <begin position="324"/>
        <end position="333"/>
    </location>
</feature>
<evidence type="ECO:0000256" key="5">
    <source>
        <dbReference type="SAM" id="MobiDB-lite"/>
    </source>
</evidence>
<dbReference type="InParanoid" id="A0A136J6K7"/>
<reference evidence="9" key="1">
    <citation type="submission" date="2016-02" db="EMBL/GenBank/DDBJ databases">
        <title>Draft genome sequence of Microdochium bolleyi, a fungal endophyte of beachgrass.</title>
        <authorList>
            <consortium name="DOE Joint Genome Institute"/>
            <person name="David A.S."/>
            <person name="May G."/>
            <person name="Haridas S."/>
            <person name="Lim J."/>
            <person name="Wang M."/>
            <person name="Labutti K."/>
            <person name="Lipzen A."/>
            <person name="Barry K."/>
            <person name="Grigoriev I.V."/>
        </authorList>
    </citation>
    <scope>NUCLEOTIDE SEQUENCE [LARGE SCALE GENOMIC DNA]</scope>
    <source>
        <strain evidence="9">J235TASD1</strain>
    </source>
</reference>
<dbReference type="GO" id="GO:0004930">
    <property type="term" value="F:G protein-coupled receptor activity"/>
    <property type="evidence" value="ECO:0007669"/>
    <property type="project" value="TreeGrafter"/>
</dbReference>
<dbReference type="Proteomes" id="UP000070501">
    <property type="component" value="Unassembled WGS sequence"/>
</dbReference>
<proteinExistence type="predicted"/>
<comment type="subcellular location">
    <subcellularLocation>
        <location evidence="1">Membrane</location>
        <topology evidence="1">Multi-pass membrane protein</topology>
    </subcellularLocation>
</comment>
<keyword evidence="9" id="KW-1185">Reference proteome</keyword>
<feature type="compositionally biased region" description="Polar residues" evidence="5">
    <location>
        <begin position="256"/>
        <end position="298"/>
    </location>
</feature>
<dbReference type="GO" id="GO:0005886">
    <property type="term" value="C:plasma membrane"/>
    <property type="evidence" value="ECO:0007669"/>
    <property type="project" value="TreeGrafter"/>
</dbReference>
<feature type="domain" description="G-protein coupled receptors family 2 profile 2" evidence="7">
    <location>
        <begin position="13"/>
        <end position="202"/>
    </location>
</feature>
<dbReference type="Gene3D" id="1.20.1070.10">
    <property type="entry name" value="Rhodopsin 7-helix transmembrane proteins"/>
    <property type="match status" value="1"/>
</dbReference>
<dbReference type="GO" id="GO:0007189">
    <property type="term" value="P:adenylate cyclase-activating G protein-coupled receptor signaling pathway"/>
    <property type="evidence" value="ECO:0007669"/>
    <property type="project" value="TreeGrafter"/>
</dbReference>
<evidence type="ECO:0000313" key="8">
    <source>
        <dbReference type="EMBL" id="KXJ92825.1"/>
    </source>
</evidence>
<dbReference type="GO" id="GO:0007166">
    <property type="term" value="P:cell surface receptor signaling pathway"/>
    <property type="evidence" value="ECO:0007669"/>
    <property type="project" value="InterPro"/>
</dbReference>
<dbReference type="EMBL" id="KQ964248">
    <property type="protein sequence ID" value="KXJ92825.1"/>
    <property type="molecule type" value="Genomic_DNA"/>
</dbReference>
<evidence type="ECO:0000313" key="9">
    <source>
        <dbReference type="Proteomes" id="UP000070501"/>
    </source>
</evidence>
<evidence type="ECO:0000256" key="2">
    <source>
        <dbReference type="ARBA" id="ARBA00022692"/>
    </source>
</evidence>
<feature type="transmembrane region" description="Helical" evidence="6">
    <location>
        <begin position="166"/>
        <end position="187"/>
    </location>
</feature>
<evidence type="ECO:0000259" key="7">
    <source>
        <dbReference type="PROSITE" id="PS50261"/>
    </source>
</evidence>
<feature type="transmembrane region" description="Helical" evidence="6">
    <location>
        <begin position="20"/>
        <end position="37"/>
    </location>
</feature>
<dbReference type="SUPFAM" id="SSF81321">
    <property type="entry name" value="Family A G protein-coupled receptor-like"/>
    <property type="match status" value="1"/>
</dbReference>
<feature type="transmembrane region" description="Helical" evidence="6">
    <location>
        <begin position="412"/>
        <end position="434"/>
    </location>
</feature>
<keyword evidence="3 6" id="KW-1133">Transmembrane helix</keyword>
<feature type="region of interest" description="Disordered" evidence="5">
    <location>
        <begin position="256"/>
        <end position="364"/>
    </location>
</feature>
<keyword evidence="2 6" id="KW-0812">Transmembrane</keyword>
<feature type="transmembrane region" description="Helical" evidence="6">
    <location>
        <begin position="124"/>
        <end position="142"/>
    </location>
</feature>
<evidence type="ECO:0000256" key="4">
    <source>
        <dbReference type="ARBA" id="ARBA00023136"/>
    </source>
</evidence>
<dbReference type="InterPro" id="IPR017981">
    <property type="entry name" value="GPCR_2-like_7TM"/>
</dbReference>
<sequence>MADHSREQLVDITSLIERVGSVFSLFGSFFIIITFLCSSAFQQKPINRLVFYASFGNVLCNVGTLMAGSYTKFPGSIGCQLQGALIQTFMPADAFWTLAMGINVWLTFYRKYDAIGLRRMEKWYLPLCYGVPLIPAIVFVFLENEAQGRVYGDAKLWCWITPQWTVFRFALFYGPVWIAILTTLFIYSRAGRDIYNKRKTLRDFSTGSGYEPDLHPMTDPFSTKTTEIIVTSEPAIERPLEAAGSVGGPAWRQRLSQVGTAHTTTDSSATGVGITTQSSSADVPGTYSVTISANTGANSRPPISYKTASGTPTPARLSTDAESQYDRKQRSRSDSSSTNDSSPSENNNNNNTDRTAAASPQPYTQPGGAFGVVGASSGYYVGSGIIPRPQTANAAASARLQRGRAAVAANNAAWSYTKCAMLFFTALIITWLPSTCNRLYNLASGGQSSAVLEYMTAIVLPIQGFWNCVIYCVTSREAVGMFFRDVSSARLAMVSFCCDCGGGRRHRRASRSGADQMAGATGHELDEEEELRWQQQQQQQYKQQDLELMPAVNPWPKSPYATAKTSTRSGRTLLRSLVKGPSEGGEKKIKAAQPEAEATRKNSAADSTTELRPSQQV</sequence>
<dbReference type="Pfam" id="PF05462">
    <property type="entry name" value="Dicty_CAR"/>
    <property type="match status" value="1"/>
</dbReference>
<dbReference type="AlphaFoldDB" id="A0A136J6K7"/>
<feature type="transmembrane region" description="Helical" evidence="6">
    <location>
        <begin position="94"/>
        <end position="112"/>
    </location>
</feature>
<dbReference type="PANTHER" id="PTHR23112">
    <property type="entry name" value="G PROTEIN-COUPLED RECEPTOR 157-RELATED"/>
    <property type="match status" value="1"/>
</dbReference>
<feature type="region of interest" description="Disordered" evidence="5">
    <location>
        <begin position="505"/>
        <end position="527"/>
    </location>
</feature>
<feature type="transmembrane region" description="Helical" evidence="6">
    <location>
        <begin position="49"/>
        <end position="68"/>
    </location>
</feature>
<keyword evidence="4 6" id="KW-0472">Membrane</keyword>
<gene>
    <name evidence="8" type="ORF">Micbo1qcDRAFT_232512</name>
</gene>
<feature type="compositionally biased region" description="Polar residues" evidence="5">
    <location>
        <begin position="601"/>
        <end position="617"/>
    </location>
</feature>
<protein>
    <recommendedName>
        <fullName evidence="7">G-protein coupled receptors family 2 profile 2 domain-containing protein</fullName>
    </recommendedName>
</protein>
<dbReference type="OrthoDB" id="18453at2759"/>
<evidence type="ECO:0000256" key="6">
    <source>
        <dbReference type="SAM" id="Phobius"/>
    </source>
</evidence>
<feature type="compositionally biased region" description="Low complexity" evidence="5">
    <location>
        <begin position="334"/>
        <end position="359"/>
    </location>
</feature>
<feature type="transmembrane region" description="Helical" evidence="6">
    <location>
        <begin position="454"/>
        <end position="474"/>
    </location>
</feature>
<evidence type="ECO:0000256" key="1">
    <source>
        <dbReference type="ARBA" id="ARBA00004141"/>
    </source>
</evidence>
<dbReference type="STRING" id="196109.A0A136J6K7"/>
<feature type="region of interest" description="Disordered" evidence="5">
    <location>
        <begin position="553"/>
        <end position="617"/>
    </location>
</feature>
<accession>A0A136J6K7</accession>
<evidence type="ECO:0000256" key="3">
    <source>
        <dbReference type="ARBA" id="ARBA00022989"/>
    </source>
</evidence>
<name>A0A136J6K7_9PEZI</name>
<dbReference type="PANTHER" id="PTHR23112:SF22">
    <property type="entry name" value="G-PROTEIN COUPLED RECEPTOR"/>
    <property type="match status" value="1"/>
</dbReference>
<organism evidence="8 9">
    <name type="scientific">Microdochium bolleyi</name>
    <dbReference type="NCBI Taxonomy" id="196109"/>
    <lineage>
        <taxon>Eukaryota</taxon>
        <taxon>Fungi</taxon>
        <taxon>Dikarya</taxon>
        <taxon>Ascomycota</taxon>
        <taxon>Pezizomycotina</taxon>
        <taxon>Sordariomycetes</taxon>
        <taxon>Xylariomycetidae</taxon>
        <taxon>Xylariales</taxon>
        <taxon>Microdochiaceae</taxon>
        <taxon>Microdochium</taxon>
    </lineage>
</organism>